<dbReference type="SUPFAM" id="SSF52833">
    <property type="entry name" value="Thioredoxin-like"/>
    <property type="match status" value="1"/>
</dbReference>
<dbReference type="KEGG" id="ehx:EMIHUDRAFT_231657"/>
<dbReference type="Proteomes" id="UP000013827">
    <property type="component" value="Unassembled WGS sequence"/>
</dbReference>
<evidence type="ECO:0008006" key="3">
    <source>
        <dbReference type="Google" id="ProtNLM"/>
    </source>
</evidence>
<keyword evidence="2" id="KW-1185">Reference proteome</keyword>
<dbReference type="eggNOG" id="ENOG502T0RD">
    <property type="taxonomic scope" value="Eukaryota"/>
</dbReference>
<reference evidence="1" key="2">
    <citation type="submission" date="2024-10" db="UniProtKB">
        <authorList>
            <consortium name="EnsemblProtists"/>
        </authorList>
    </citation>
    <scope>IDENTIFICATION</scope>
</reference>
<evidence type="ECO:0000313" key="2">
    <source>
        <dbReference type="Proteomes" id="UP000013827"/>
    </source>
</evidence>
<dbReference type="RefSeq" id="XP_005784091.1">
    <property type="nucleotide sequence ID" value="XM_005784034.1"/>
</dbReference>
<sequence length="74" mass="8187">MTIEIYYWPFLVRGASLVRMLEHTKTPYKYISDKAQMATVCSAFGATSGDTFAPPVVKDGDYLVSQSVASCRCL</sequence>
<dbReference type="InterPro" id="IPR036249">
    <property type="entry name" value="Thioredoxin-like_sf"/>
</dbReference>
<dbReference type="Gene3D" id="3.40.30.10">
    <property type="entry name" value="Glutaredoxin"/>
    <property type="match status" value="1"/>
</dbReference>
<dbReference type="GeneID" id="17276936"/>
<dbReference type="AlphaFoldDB" id="A0A0D3K7C7"/>
<protein>
    <recommendedName>
        <fullName evidence="3">GST N-terminal domain-containing protein</fullName>
    </recommendedName>
</protein>
<dbReference type="HOGENOM" id="CLU_2692983_0_0_1"/>
<name>A0A0D3K7C7_EMIH1</name>
<reference evidence="2" key="1">
    <citation type="journal article" date="2013" name="Nature">
        <title>Pan genome of the phytoplankton Emiliania underpins its global distribution.</title>
        <authorList>
            <person name="Read B.A."/>
            <person name="Kegel J."/>
            <person name="Klute M.J."/>
            <person name="Kuo A."/>
            <person name="Lefebvre S.C."/>
            <person name="Maumus F."/>
            <person name="Mayer C."/>
            <person name="Miller J."/>
            <person name="Monier A."/>
            <person name="Salamov A."/>
            <person name="Young J."/>
            <person name="Aguilar M."/>
            <person name="Claverie J.M."/>
            <person name="Frickenhaus S."/>
            <person name="Gonzalez K."/>
            <person name="Herman E.K."/>
            <person name="Lin Y.C."/>
            <person name="Napier J."/>
            <person name="Ogata H."/>
            <person name="Sarno A.F."/>
            <person name="Shmutz J."/>
            <person name="Schroeder D."/>
            <person name="de Vargas C."/>
            <person name="Verret F."/>
            <person name="von Dassow P."/>
            <person name="Valentin K."/>
            <person name="Van de Peer Y."/>
            <person name="Wheeler G."/>
            <person name="Dacks J.B."/>
            <person name="Delwiche C.F."/>
            <person name="Dyhrman S.T."/>
            <person name="Glockner G."/>
            <person name="John U."/>
            <person name="Richards T."/>
            <person name="Worden A.Z."/>
            <person name="Zhang X."/>
            <person name="Grigoriev I.V."/>
            <person name="Allen A.E."/>
            <person name="Bidle K."/>
            <person name="Borodovsky M."/>
            <person name="Bowler C."/>
            <person name="Brownlee C."/>
            <person name="Cock J.M."/>
            <person name="Elias M."/>
            <person name="Gladyshev V.N."/>
            <person name="Groth M."/>
            <person name="Guda C."/>
            <person name="Hadaegh A."/>
            <person name="Iglesias-Rodriguez M.D."/>
            <person name="Jenkins J."/>
            <person name="Jones B.M."/>
            <person name="Lawson T."/>
            <person name="Leese F."/>
            <person name="Lindquist E."/>
            <person name="Lobanov A."/>
            <person name="Lomsadze A."/>
            <person name="Malik S.B."/>
            <person name="Marsh M.E."/>
            <person name="Mackinder L."/>
            <person name="Mock T."/>
            <person name="Mueller-Roeber B."/>
            <person name="Pagarete A."/>
            <person name="Parker M."/>
            <person name="Probert I."/>
            <person name="Quesneville H."/>
            <person name="Raines C."/>
            <person name="Rensing S.A."/>
            <person name="Riano-Pachon D.M."/>
            <person name="Richier S."/>
            <person name="Rokitta S."/>
            <person name="Shiraiwa Y."/>
            <person name="Soanes D.M."/>
            <person name="van der Giezen M."/>
            <person name="Wahlund T.M."/>
            <person name="Williams B."/>
            <person name="Wilson W."/>
            <person name="Wolfe G."/>
            <person name="Wurch L.L."/>
        </authorList>
    </citation>
    <scope>NUCLEOTIDE SEQUENCE</scope>
</reference>
<dbReference type="EnsemblProtists" id="EOD31662">
    <property type="protein sequence ID" value="EOD31662"/>
    <property type="gene ID" value="EMIHUDRAFT_231657"/>
</dbReference>
<evidence type="ECO:0000313" key="1">
    <source>
        <dbReference type="EnsemblProtists" id="EOD31662"/>
    </source>
</evidence>
<dbReference type="PaxDb" id="2903-EOD31662"/>
<proteinExistence type="predicted"/>
<organism evidence="1 2">
    <name type="scientific">Emiliania huxleyi (strain CCMP1516)</name>
    <dbReference type="NCBI Taxonomy" id="280463"/>
    <lineage>
        <taxon>Eukaryota</taxon>
        <taxon>Haptista</taxon>
        <taxon>Haptophyta</taxon>
        <taxon>Prymnesiophyceae</taxon>
        <taxon>Isochrysidales</taxon>
        <taxon>Noelaerhabdaceae</taxon>
        <taxon>Emiliania</taxon>
    </lineage>
</organism>
<accession>A0A0D3K7C7</accession>